<dbReference type="Pfam" id="PF02872">
    <property type="entry name" value="5_nucleotid_C"/>
    <property type="match status" value="1"/>
</dbReference>
<organism evidence="8 9">
    <name type="scientific">Conchiformibius steedae</name>
    <dbReference type="NCBI Taxonomy" id="153493"/>
    <lineage>
        <taxon>Bacteria</taxon>
        <taxon>Pseudomonadati</taxon>
        <taxon>Pseudomonadota</taxon>
        <taxon>Betaproteobacteria</taxon>
        <taxon>Neisseriales</taxon>
        <taxon>Neisseriaceae</taxon>
        <taxon>Conchiformibius</taxon>
    </lineage>
</organism>
<keyword evidence="2" id="KW-0479">Metal-binding</keyword>
<dbReference type="InterPro" id="IPR029052">
    <property type="entry name" value="Metallo-depent_PP-like"/>
</dbReference>
<evidence type="ECO:0000256" key="1">
    <source>
        <dbReference type="ARBA" id="ARBA00006654"/>
    </source>
</evidence>
<evidence type="ECO:0000259" key="6">
    <source>
        <dbReference type="Pfam" id="PF00149"/>
    </source>
</evidence>
<dbReference type="GO" id="GO:0000166">
    <property type="term" value="F:nucleotide binding"/>
    <property type="evidence" value="ECO:0007669"/>
    <property type="project" value="UniProtKB-KW"/>
</dbReference>
<dbReference type="Gene3D" id="3.90.780.10">
    <property type="entry name" value="5'-Nucleotidase, C-terminal domain"/>
    <property type="match status" value="1"/>
</dbReference>
<keyword evidence="4 5" id="KW-0547">Nucleotide-binding</keyword>
<dbReference type="Proteomes" id="UP000269923">
    <property type="component" value="Unassembled WGS sequence"/>
</dbReference>
<dbReference type="InterPro" id="IPR006179">
    <property type="entry name" value="5_nucleotidase/apyrase"/>
</dbReference>
<dbReference type="NCBIfam" id="NF007109">
    <property type="entry name" value="PRK09558.1"/>
    <property type="match status" value="1"/>
</dbReference>
<keyword evidence="3 5" id="KW-0732">Signal</keyword>
<reference evidence="8 9" key="1">
    <citation type="submission" date="2018-11" db="EMBL/GenBank/DDBJ databases">
        <title>Genomes From Bacteria Associated with the Canine Oral Cavity: a Test Case for Automated Genome-Based Taxonomic Assignment.</title>
        <authorList>
            <person name="Coil D.A."/>
            <person name="Jospin G."/>
            <person name="Darling A.E."/>
            <person name="Wallis C."/>
            <person name="Davis I.J."/>
            <person name="Harris S."/>
            <person name="Eisen J.A."/>
            <person name="Holcombe L.J."/>
            <person name="O'Flynn C."/>
        </authorList>
    </citation>
    <scope>NUCLEOTIDE SEQUENCE [LARGE SCALE GENOMIC DNA]</scope>
    <source>
        <strain evidence="8 9">COT-280</strain>
    </source>
</reference>
<dbReference type="GO" id="GO:0030288">
    <property type="term" value="C:outer membrane-bounded periplasmic space"/>
    <property type="evidence" value="ECO:0007669"/>
    <property type="project" value="TreeGrafter"/>
</dbReference>
<comment type="caution">
    <text evidence="8">The sequence shown here is derived from an EMBL/GenBank/DDBJ whole genome shotgun (WGS) entry which is preliminary data.</text>
</comment>
<proteinExistence type="inferred from homology"/>
<accession>A0A3P2A6S5</accession>
<dbReference type="GO" id="GO:0008768">
    <property type="term" value="F:UDP-sugar diphosphatase activity"/>
    <property type="evidence" value="ECO:0007669"/>
    <property type="project" value="TreeGrafter"/>
</dbReference>
<dbReference type="AlphaFoldDB" id="A0A3P2A6S5"/>
<gene>
    <name evidence="8" type="ORF">EII21_01655</name>
</gene>
<evidence type="ECO:0000256" key="5">
    <source>
        <dbReference type="RuleBase" id="RU362119"/>
    </source>
</evidence>
<dbReference type="PROSITE" id="PS00786">
    <property type="entry name" value="5_NUCLEOTIDASE_2"/>
    <property type="match status" value="1"/>
</dbReference>
<keyword evidence="9" id="KW-1185">Reference proteome</keyword>
<dbReference type="EMBL" id="RQYC01000002">
    <property type="protein sequence ID" value="RRD91127.1"/>
    <property type="molecule type" value="Genomic_DNA"/>
</dbReference>
<evidence type="ECO:0000256" key="3">
    <source>
        <dbReference type="ARBA" id="ARBA00022729"/>
    </source>
</evidence>
<evidence type="ECO:0000256" key="2">
    <source>
        <dbReference type="ARBA" id="ARBA00022723"/>
    </source>
</evidence>
<dbReference type="InterPro" id="IPR008334">
    <property type="entry name" value="5'-Nucleotdase_C"/>
</dbReference>
<dbReference type="OrthoDB" id="9803927at2"/>
<evidence type="ECO:0000313" key="9">
    <source>
        <dbReference type="Proteomes" id="UP000269923"/>
    </source>
</evidence>
<dbReference type="SUPFAM" id="SSF56300">
    <property type="entry name" value="Metallo-dependent phosphatases"/>
    <property type="match status" value="1"/>
</dbReference>
<dbReference type="STRING" id="1121352.GCA_000620925_00351"/>
<dbReference type="PRINTS" id="PR01607">
    <property type="entry name" value="APYRASEFAMLY"/>
</dbReference>
<dbReference type="GO" id="GO:0009166">
    <property type="term" value="P:nucleotide catabolic process"/>
    <property type="evidence" value="ECO:0007669"/>
    <property type="project" value="InterPro"/>
</dbReference>
<evidence type="ECO:0000256" key="4">
    <source>
        <dbReference type="ARBA" id="ARBA00022741"/>
    </source>
</evidence>
<keyword evidence="5 8" id="KW-0378">Hydrolase</keyword>
<dbReference type="SUPFAM" id="SSF55816">
    <property type="entry name" value="5'-nucleotidase (syn. UDP-sugar hydrolase), C-terminal domain"/>
    <property type="match status" value="1"/>
</dbReference>
<dbReference type="InterPro" id="IPR006146">
    <property type="entry name" value="5'-Nucleotdase_CS"/>
</dbReference>
<dbReference type="GO" id="GO:0046872">
    <property type="term" value="F:metal ion binding"/>
    <property type="evidence" value="ECO:0007669"/>
    <property type="project" value="UniProtKB-KW"/>
</dbReference>
<feature type="domain" description="Calcineurin-like phosphoesterase" evidence="6">
    <location>
        <begin position="32"/>
        <end position="249"/>
    </location>
</feature>
<dbReference type="GO" id="GO:0008253">
    <property type="term" value="F:5'-nucleotidase activity"/>
    <property type="evidence" value="ECO:0007669"/>
    <property type="project" value="TreeGrafter"/>
</dbReference>
<protein>
    <submittedName>
        <fullName evidence="8">Bifunctional UDP-sugar hydrolase/5'-nucleotidase</fullName>
    </submittedName>
</protein>
<dbReference type="PANTHER" id="PTHR11575:SF46">
    <property type="entry name" value="PROTEIN USHA"/>
    <property type="match status" value="1"/>
</dbReference>
<feature type="signal peptide" evidence="5">
    <location>
        <begin position="1"/>
        <end position="22"/>
    </location>
</feature>
<name>A0A3P2A6S5_9NEIS</name>
<evidence type="ECO:0000313" key="8">
    <source>
        <dbReference type="EMBL" id="RRD91127.1"/>
    </source>
</evidence>
<dbReference type="InterPro" id="IPR004843">
    <property type="entry name" value="Calcineurin-like_PHP"/>
</dbReference>
<sequence>MKKSPKIGIFTAALLLSQAASAYTLNQTYRFTVLHTNDIHGRFWANEQGEYGMAAHKTVIDRVKQEVQGRGGYVLVLNAGDYNTGVPESDIQNAQPDIEGMNLLGYEALALGNHEFDKPLHVLNTQQNQAQFPFLSANVYDKTGRYLAKPYTLINKGGLKIAVVGLTTEDTAKLSAQTENITFEPPVEAARRVLKELGQTHRPDVRIALTHMGYYHNAKHGSNAPGDVTLARSLDSDKFDLIIGGHSHTTVCINADGSFNSRFKPGDDCRPDYQNGTWIVQAGEWGKYIGRADFEFRNGVTKLVGYQLIPINLKEKIKTADGKTTYRYYTEAIPQDQEVLARLKPYQDKGDQLLSVKIGQTRGVFDGSRDNVRYRPTNLGRLINEAQKAHLKADISLINSGGIRNSLPEGELTYKHILKVHPFGNTVAQIRLSGQELEQYLKAVALKKPGSGAYAQFSANLSMDVNHDAGTVDNIRIDNQPIDPNRTYTIAMPNFCANGGDGYPKLSTHPSYFDSGFFDAQILKDFIESKQVVDAADYAVAGTETAAEAASAPAAP</sequence>
<dbReference type="RefSeq" id="WP_124793944.1">
    <property type="nucleotide sequence ID" value="NZ_RQYC01000002.1"/>
</dbReference>
<feature type="chain" id="PRO_5017852745" evidence="5">
    <location>
        <begin position="23"/>
        <end position="556"/>
    </location>
</feature>
<dbReference type="PANTHER" id="PTHR11575">
    <property type="entry name" value="5'-NUCLEOTIDASE-RELATED"/>
    <property type="match status" value="1"/>
</dbReference>
<feature type="domain" description="5'-Nucleotidase C-terminal" evidence="7">
    <location>
        <begin position="358"/>
        <end position="507"/>
    </location>
</feature>
<dbReference type="Gene3D" id="3.60.21.10">
    <property type="match status" value="1"/>
</dbReference>
<comment type="similarity">
    <text evidence="1 5">Belongs to the 5'-nucleotidase family.</text>
</comment>
<dbReference type="Pfam" id="PF00149">
    <property type="entry name" value="Metallophos"/>
    <property type="match status" value="1"/>
</dbReference>
<dbReference type="InterPro" id="IPR036907">
    <property type="entry name" value="5'-Nucleotdase_C_sf"/>
</dbReference>
<evidence type="ECO:0000259" key="7">
    <source>
        <dbReference type="Pfam" id="PF02872"/>
    </source>
</evidence>